<keyword evidence="1" id="KW-0732">Signal</keyword>
<proteinExistence type="predicted"/>
<protein>
    <submittedName>
        <fullName evidence="2">Uncharacterized protein</fullName>
    </submittedName>
</protein>
<dbReference type="RefSeq" id="WP_067343812.1">
    <property type="nucleotide sequence ID" value="NZ_JBFADS010000049.1"/>
</dbReference>
<gene>
    <name evidence="2" type="ORF">AOB60_22700</name>
</gene>
<comment type="caution">
    <text evidence="2">The sequence shown here is derived from an EMBL/GenBank/DDBJ whole genome shotgun (WGS) entry which is preliminary data.</text>
</comment>
<name>A0A2N8P845_STRNR</name>
<dbReference type="AlphaFoldDB" id="A0A2N8P845"/>
<sequence>MNSVVRDRRRGRGRVPAAVLLAVGAVLTSTAAAGAADLGMITYTTPHGKSATLNQPEPGRCYTIAGAGTASNLSLVGKTAHFYAHPGCKGAPVAHLGRGERKNLRFASLRVDAD</sequence>
<reference evidence="3" key="1">
    <citation type="submission" date="2015-09" db="EMBL/GenBank/DDBJ databases">
        <authorList>
            <person name="Graham D.E."/>
            <person name="Mahan K.M."/>
            <person name="Klingeman D.M."/>
            <person name="Fida T."/>
            <person name="Giannone R.J."/>
            <person name="Hettich R.L."/>
            <person name="Parry R.J."/>
            <person name="Spain J.C."/>
        </authorList>
    </citation>
    <scope>NUCLEOTIDE SEQUENCE [LARGE SCALE GENOMIC DNA]</scope>
    <source>
        <strain evidence="3">JCM 4701</strain>
    </source>
</reference>
<feature type="chain" id="PRO_5014776629" evidence="1">
    <location>
        <begin position="36"/>
        <end position="114"/>
    </location>
</feature>
<dbReference type="Proteomes" id="UP000236047">
    <property type="component" value="Unassembled WGS sequence"/>
</dbReference>
<keyword evidence="3" id="KW-1185">Reference proteome</keyword>
<dbReference type="EMBL" id="LJSN01000003">
    <property type="protein sequence ID" value="PNE37199.1"/>
    <property type="molecule type" value="Genomic_DNA"/>
</dbReference>
<evidence type="ECO:0000313" key="2">
    <source>
        <dbReference type="EMBL" id="PNE37199.1"/>
    </source>
</evidence>
<evidence type="ECO:0000256" key="1">
    <source>
        <dbReference type="SAM" id="SignalP"/>
    </source>
</evidence>
<feature type="signal peptide" evidence="1">
    <location>
        <begin position="1"/>
        <end position="35"/>
    </location>
</feature>
<organism evidence="2 3">
    <name type="scientific">Streptomyces noursei</name>
    <name type="common">Streptomyces albulus</name>
    <dbReference type="NCBI Taxonomy" id="1971"/>
    <lineage>
        <taxon>Bacteria</taxon>
        <taxon>Bacillati</taxon>
        <taxon>Actinomycetota</taxon>
        <taxon>Actinomycetes</taxon>
        <taxon>Kitasatosporales</taxon>
        <taxon>Streptomycetaceae</taxon>
        <taxon>Streptomyces</taxon>
    </lineage>
</organism>
<evidence type="ECO:0000313" key="3">
    <source>
        <dbReference type="Proteomes" id="UP000236047"/>
    </source>
</evidence>
<accession>A0A2N8P845</accession>